<keyword evidence="1 3" id="KW-0732">Signal</keyword>
<evidence type="ECO:0000259" key="4">
    <source>
        <dbReference type="PROSITE" id="PS51752"/>
    </source>
</evidence>
<dbReference type="GeneTree" id="ENSGT00940000163143"/>
<dbReference type="Pfam" id="PF01419">
    <property type="entry name" value="Jacalin"/>
    <property type="match status" value="1"/>
</dbReference>
<protein>
    <recommendedName>
        <fullName evidence="4">Jacalin-type lectin domain-containing protein</fullName>
    </recommendedName>
</protein>
<evidence type="ECO:0000256" key="3">
    <source>
        <dbReference type="SAM" id="SignalP"/>
    </source>
</evidence>
<dbReference type="PROSITE" id="PS51752">
    <property type="entry name" value="JACALIN_LECTIN"/>
    <property type="match status" value="1"/>
</dbReference>
<feature type="domain" description="Jacalin-type lectin" evidence="4">
    <location>
        <begin position="15"/>
        <end position="140"/>
    </location>
</feature>
<name>A0A8C6DEK2_MOSMO</name>
<dbReference type="Proteomes" id="UP000694544">
    <property type="component" value="Unplaced"/>
</dbReference>
<sequence length="140" mass="15844">MLPWLILALLWSPTCCAQQTFGPGGGTYFNTSRDFQNNITRISVFTGHFGCVRSIQVRYSSSSSEKYGVPGGITQELLLQQGEHIVRIHRSYTKYLQSLLIYNSFAASRDEIEKVLTGVYGQYTVQSITRISFDRNYPSN</sequence>
<reference evidence="5" key="1">
    <citation type="submission" date="2025-08" db="UniProtKB">
        <authorList>
            <consortium name="Ensembl"/>
        </authorList>
    </citation>
    <scope>IDENTIFICATION</scope>
</reference>
<dbReference type="PANTHER" id="PTHR33589">
    <property type="entry name" value="OS11G0524900 PROTEIN"/>
    <property type="match status" value="1"/>
</dbReference>
<dbReference type="GO" id="GO:0005615">
    <property type="term" value="C:extracellular space"/>
    <property type="evidence" value="ECO:0007669"/>
    <property type="project" value="TreeGrafter"/>
</dbReference>
<evidence type="ECO:0000313" key="6">
    <source>
        <dbReference type="Proteomes" id="UP000694544"/>
    </source>
</evidence>
<evidence type="ECO:0000313" key="5">
    <source>
        <dbReference type="Ensembl" id="ENSMMSP00000014568.1"/>
    </source>
</evidence>
<keyword evidence="6" id="KW-1185">Reference proteome</keyword>
<reference evidence="5" key="2">
    <citation type="submission" date="2025-09" db="UniProtKB">
        <authorList>
            <consortium name="Ensembl"/>
        </authorList>
    </citation>
    <scope>IDENTIFICATION</scope>
</reference>
<dbReference type="SMART" id="SM00915">
    <property type="entry name" value="Jacalin"/>
    <property type="match status" value="1"/>
</dbReference>
<dbReference type="Ensembl" id="ENSMMST00000016080.1">
    <property type="protein sequence ID" value="ENSMMSP00000014568.1"/>
    <property type="gene ID" value="ENSMMSG00000011106.1"/>
</dbReference>
<dbReference type="AlphaFoldDB" id="A0A8C6DEK2"/>
<dbReference type="InterPro" id="IPR036404">
    <property type="entry name" value="Jacalin-like_lectin_dom_sf"/>
</dbReference>
<evidence type="ECO:0000256" key="2">
    <source>
        <dbReference type="ARBA" id="ARBA00022734"/>
    </source>
</evidence>
<feature type="signal peptide" evidence="3">
    <location>
        <begin position="1"/>
        <end position="17"/>
    </location>
</feature>
<feature type="chain" id="PRO_5034531491" description="Jacalin-type lectin domain-containing protein" evidence="3">
    <location>
        <begin position="18"/>
        <end position="140"/>
    </location>
</feature>
<dbReference type="Gene3D" id="2.100.10.30">
    <property type="entry name" value="Jacalin-like lectin domain"/>
    <property type="match status" value="1"/>
</dbReference>
<dbReference type="InterPro" id="IPR052321">
    <property type="entry name" value="PolyBind_ProtTraffic"/>
</dbReference>
<dbReference type="SUPFAM" id="SSF51101">
    <property type="entry name" value="Mannose-binding lectins"/>
    <property type="match status" value="1"/>
</dbReference>
<organism evidence="5 6">
    <name type="scientific">Moschus moschiferus</name>
    <name type="common">Siberian musk deer</name>
    <name type="synonym">Moschus sibiricus</name>
    <dbReference type="NCBI Taxonomy" id="68415"/>
    <lineage>
        <taxon>Eukaryota</taxon>
        <taxon>Metazoa</taxon>
        <taxon>Chordata</taxon>
        <taxon>Craniata</taxon>
        <taxon>Vertebrata</taxon>
        <taxon>Euteleostomi</taxon>
        <taxon>Mammalia</taxon>
        <taxon>Eutheria</taxon>
        <taxon>Laurasiatheria</taxon>
        <taxon>Artiodactyla</taxon>
        <taxon>Ruminantia</taxon>
        <taxon>Pecora</taxon>
        <taxon>Moschidae</taxon>
        <taxon>Moschus</taxon>
    </lineage>
</organism>
<dbReference type="InterPro" id="IPR001229">
    <property type="entry name" value="Jacalin-like_lectin_dom"/>
</dbReference>
<evidence type="ECO:0000256" key="1">
    <source>
        <dbReference type="ARBA" id="ARBA00022729"/>
    </source>
</evidence>
<dbReference type="PANTHER" id="PTHR33589:SF1">
    <property type="entry name" value="ZYMOGEN GRANULE PROTEIN 16 HOMOLOG B"/>
    <property type="match status" value="1"/>
</dbReference>
<keyword evidence="2" id="KW-0430">Lectin</keyword>
<dbReference type="GO" id="GO:0030246">
    <property type="term" value="F:carbohydrate binding"/>
    <property type="evidence" value="ECO:0007669"/>
    <property type="project" value="UniProtKB-KW"/>
</dbReference>
<proteinExistence type="predicted"/>
<accession>A0A8C6DEK2</accession>